<evidence type="ECO:0000256" key="9">
    <source>
        <dbReference type="ARBA" id="ARBA00033070"/>
    </source>
</evidence>
<feature type="domain" description="DNA-directed RNA polymerase RpoA/D/Rpb3-type" evidence="12">
    <location>
        <begin position="17"/>
        <end position="225"/>
    </location>
</feature>
<dbReference type="InterPro" id="IPR011263">
    <property type="entry name" value="DNA-dir_RNA_pol_RpoA/D/Rpb3"/>
</dbReference>
<dbReference type="CDD" id="cd06928">
    <property type="entry name" value="RNAP_alpha_NTD"/>
    <property type="match status" value="1"/>
</dbReference>
<dbReference type="InterPro" id="IPR036643">
    <property type="entry name" value="RNApol_insert_sf"/>
</dbReference>
<keyword evidence="5 11" id="KW-0808">Transferase</keyword>
<dbReference type="GO" id="GO:0046983">
    <property type="term" value="F:protein dimerization activity"/>
    <property type="evidence" value="ECO:0007669"/>
    <property type="project" value="InterPro"/>
</dbReference>
<dbReference type="SUPFAM" id="SSF56553">
    <property type="entry name" value="Insert subdomain of RNA polymerase alpha subunit"/>
    <property type="match status" value="1"/>
</dbReference>
<comment type="domain">
    <text evidence="11">The N-terminal domain is essential for RNAP assembly and basal transcription, whereas the C-terminal domain is involved in interaction with transcriptional regulators and with upstream promoter elements.</text>
</comment>
<keyword evidence="7 11" id="KW-0804">Transcription</keyword>
<evidence type="ECO:0000313" key="14">
    <source>
        <dbReference type="Proteomes" id="UP000753196"/>
    </source>
</evidence>
<keyword evidence="6 11" id="KW-0548">Nucleotidyltransferase</keyword>
<evidence type="ECO:0000259" key="12">
    <source>
        <dbReference type="SMART" id="SM00662"/>
    </source>
</evidence>
<comment type="subunit">
    <text evidence="11">Homodimer. The RNAP catalytic core consists of 2 alpha, 1 beta, 1 beta' and 1 omega subunit. When a sigma factor is associated with the core the holoenzyme is formed, which can initiate transcription.</text>
</comment>
<dbReference type="GO" id="GO:0005737">
    <property type="term" value="C:cytoplasm"/>
    <property type="evidence" value="ECO:0007669"/>
    <property type="project" value="UniProtKB-ARBA"/>
</dbReference>
<dbReference type="SUPFAM" id="SSF55257">
    <property type="entry name" value="RBP11-like subunits of RNA polymerase"/>
    <property type="match status" value="1"/>
</dbReference>
<dbReference type="FunFam" id="2.170.120.12:FF:000001">
    <property type="entry name" value="DNA-directed RNA polymerase subunit alpha"/>
    <property type="match status" value="1"/>
</dbReference>
<name>A0A932VS93_9BACT</name>
<dbReference type="NCBIfam" id="NF003519">
    <property type="entry name" value="PRK05182.2-5"/>
    <property type="match status" value="1"/>
</dbReference>
<evidence type="ECO:0000256" key="3">
    <source>
        <dbReference type="ARBA" id="ARBA00015972"/>
    </source>
</evidence>
<dbReference type="SMART" id="SM00662">
    <property type="entry name" value="RPOLD"/>
    <property type="match status" value="1"/>
</dbReference>
<keyword evidence="4 11" id="KW-0240">DNA-directed RNA polymerase</keyword>
<dbReference type="Pfam" id="PF01000">
    <property type="entry name" value="RNA_pol_A_bac"/>
    <property type="match status" value="1"/>
</dbReference>
<dbReference type="Pfam" id="PF03118">
    <property type="entry name" value="RNA_pol_A_CTD"/>
    <property type="match status" value="1"/>
</dbReference>
<comment type="caution">
    <text evidence="13">The sequence shown here is derived from an EMBL/GenBank/DDBJ whole genome shotgun (WGS) entry which is preliminary data.</text>
</comment>
<protein>
    <recommendedName>
        <fullName evidence="3 11">DNA-directed RNA polymerase subunit alpha</fullName>
        <shortName evidence="11">RNAP subunit alpha</shortName>
        <ecNumber evidence="2 11">2.7.7.6</ecNumber>
    </recommendedName>
    <alternativeName>
        <fullName evidence="9 11">RNA polymerase subunit alpha</fullName>
    </alternativeName>
    <alternativeName>
        <fullName evidence="8 11">Transcriptase subunit alpha</fullName>
    </alternativeName>
</protein>
<dbReference type="InterPro" id="IPR036603">
    <property type="entry name" value="RBP11-like"/>
</dbReference>
<evidence type="ECO:0000256" key="8">
    <source>
        <dbReference type="ARBA" id="ARBA00032524"/>
    </source>
</evidence>
<dbReference type="InterPro" id="IPR011773">
    <property type="entry name" value="DNA-dir_RpoA"/>
</dbReference>
<accession>A0A932VS93</accession>
<dbReference type="Proteomes" id="UP000753196">
    <property type="component" value="Unassembled WGS sequence"/>
</dbReference>
<evidence type="ECO:0000256" key="10">
    <source>
        <dbReference type="ARBA" id="ARBA00048552"/>
    </source>
</evidence>
<proteinExistence type="inferred from homology"/>
<evidence type="ECO:0000256" key="2">
    <source>
        <dbReference type="ARBA" id="ARBA00012418"/>
    </source>
</evidence>
<dbReference type="Pfam" id="PF01193">
    <property type="entry name" value="RNA_pol_L"/>
    <property type="match status" value="1"/>
</dbReference>
<dbReference type="Gene3D" id="1.10.150.20">
    <property type="entry name" value="5' to 3' exonuclease, C-terminal subdomain"/>
    <property type="match status" value="1"/>
</dbReference>
<organism evidence="13 14">
    <name type="scientific">Candidatus Sungiibacteriota bacterium</name>
    <dbReference type="NCBI Taxonomy" id="2750080"/>
    <lineage>
        <taxon>Bacteria</taxon>
        <taxon>Candidatus Sungiibacteriota</taxon>
    </lineage>
</organism>
<comment type="similarity">
    <text evidence="1 11">Belongs to the RNA polymerase alpha chain family.</text>
</comment>
<dbReference type="Gene3D" id="2.170.120.12">
    <property type="entry name" value="DNA-directed RNA polymerase, insert domain"/>
    <property type="match status" value="1"/>
</dbReference>
<dbReference type="GO" id="GO:0003677">
    <property type="term" value="F:DNA binding"/>
    <property type="evidence" value="ECO:0007669"/>
    <property type="project" value="UniProtKB-UniRule"/>
</dbReference>
<dbReference type="EC" id="2.7.7.6" evidence="2 11"/>
<dbReference type="Gene3D" id="3.30.1360.10">
    <property type="entry name" value="RNA polymerase, RBP11-like subunit"/>
    <property type="match status" value="1"/>
</dbReference>
<dbReference type="GO" id="GO:0000428">
    <property type="term" value="C:DNA-directed RNA polymerase complex"/>
    <property type="evidence" value="ECO:0007669"/>
    <property type="project" value="UniProtKB-KW"/>
</dbReference>
<evidence type="ECO:0000256" key="1">
    <source>
        <dbReference type="ARBA" id="ARBA00007123"/>
    </source>
</evidence>
<gene>
    <name evidence="11" type="primary">rpoA</name>
    <name evidence="13" type="ORF">HY221_01215</name>
</gene>
<sequence length="321" mass="34754">MIHLPEKPKITQHGPARAVLEIEGLYPGYGHTLGNALRRVLLSSLPGAAITSVKIEGIGHEFSTIEGVMEDIVDIILNLKQMRFRMHGEGPFTVTLSASGEKEVTGKDFKTPSQVEVISSDLHIATLTAKKAHLSLEAVVESGLGYVPVEARNKEKMEVGTIALDAAFSPVRSVNYEVENMRVEDRTDYNRLKLTIETDGSVTPSEAFTRAAEILAGQFRAFEEGFAESVSASEHEEARGVSPVSASVPASGEEESVMKVKLDELKLSSRTLNALREAGIKTVGGLARKRQETIAEIEGMGEKGIQEIKKALGNFGITLKQ</sequence>
<dbReference type="NCBIfam" id="TIGR02027">
    <property type="entry name" value="rpoA"/>
    <property type="match status" value="1"/>
</dbReference>
<reference evidence="13" key="1">
    <citation type="submission" date="2020-07" db="EMBL/GenBank/DDBJ databases">
        <title>Huge and variable diversity of episymbiotic CPR bacteria and DPANN archaea in groundwater ecosystems.</title>
        <authorList>
            <person name="He C.Y."/>
            <person name="Keren R."/>
            <person name="Whittaker M."/>
            <person name="Farag I.F."/>
            <person name="Doudna J."/>
            <person name="Cate J.H.D."/>
            <person name="Banfield J.F."/>
        </authorList>
    </citation>
    <scope>NUCLEOTIDE SEQUENCE</scope>
    <source>
        <strain evidence="13">NC_groundwater_973_Pr1_S-0.2um_54_13</strain>
    </source>
</reference>
<feature type="region of interest" description="Alpha C-terminal domain (alpha-CTD)" evidence="11">
    <location>
        <begin position="256"/>
        <end position="321"/>
    </location>
</feature>
<comment type="catalytic activity">
    <reaction evidence="10 11">
        <text>RNA(n) + a ribonucleoside 5'-triphosphate = RNA(n+1) + diphosphate</text>
        <dbReference type="Rhea" id="RHEA:21248"/>
        <dbReference type="Rhea" id="RHEA-COMP:14527"/>
        <dbReference type="Rhea" id="RHEA-COMP:17342"/>
        <dbReference type="ChEBI" id="CHEBI:33019"/>
        <dbReference type="ChEBI" id="CHEBI:61557"/>
        <dbReference type="ChEBI" id="CHEBI:140395"/>
        <dbReference type="EC" id="2.7.7.6"/>
    </reaction>
</comment>
<evidence type="ECO:0000256" key="4">
    <source>
        <dbReference type="ARBA" id="ARBA00022478"/>
    </source>
</evidence>
<evidence type="ECO:0000256" key="6">
    <source>
        <dbReference type="ARBA" id="ARBA00022695"/>
    </source>
</evidence>
<comment type="function">
    <text evidence="11">DNA-dependent RNA polymerase catalyzes the transcription of DNA into RNA using the four ribonucleoside triphosphates as substrates.</text>
</comment>
<dbReference type="SUPFAM" id="SSF47789">
    <property type="entry name" value="C-terminal domain of RNA polymerase alpha subunit"/>
    <property type="match status" value="1"/>
</dbReference>
<dbReference type="GO" id="GO:0003899">
    <property type="term" value="F:DNA-directed RNA polymerase activity"/>
    <property type="evidence" value="ECO:0007669"/>
    <property type="project" value="UniProtKB-UniRule"/>
</dbReference>
<feature type="region of interest" description="Alpha N-terminal domain (alpha-NTD)" evidence="11">
    <location>
        <begin position="1"/>
        <end position="223"/>
    </location>
</feature>
<evidence type="ECO:0000313" key="13">
    <source>
        <dbReference type="EMBL" id="MBI3630941.1"/>
    </source>
</evidence>
<evidence type="ECO:0000256" key="7">
    <source>
        <dbReference type="ARBA" id="ARBA00023163"/>
    </source>
</evidence>
<dbReference type="EMBL" id="JACQCR010000028">
    <property type="protein sequence ID" value="MBI3630941.1"/>
    <property type="molecule type" value="Genomic_DNA"/>
</dbReference>
<dbReference type="InterPro" id="IPR011260">
    <property type="entry name" value="RNAP_asu_C"/>
</dbReference>
<evidence type="ECO:0000256" key="5">
    <source>
        <dbReference type="ARBA" id="ARBA00022679"/>
    </source>
</evidence>
<dbReference type="GO" id="GO:0006351">
    <property type="term" value="P:DNA-templated transcription"/>
    <property type="evidence" value="ECO:0007669"/>
    <property type="project" value="UniProtKB-UniRule"/>
</dbReference>
<dbReference type="AlphaFoldDB" id="A0A932VS93"/>
<evidence type="ECO:0000256" key="11">
    <source>
        <dbReference type="HAMAP-Rule" id="MF_00059"/>
    </source>
</evidence>
<dbReference type="HAMAP" id="MF_00059">
    <property type="entry name" value="RNApol_bact_RpoA"/>
    <property type="match status" value="1"/>
</dbReference>
<dbReference type="InterPro" id="IPR011262">
    <property type="entry name" value="DNA-dir_RNA_pol_insert"/>
</dbReference>